<keyword evidence="3" id="KW-1185">Reference proteome</keyword>
<comment type="caution">
    <text evidence="2">The sequence shown here is derived from an EMBL/GenBank/DDBJ whole genome shotgun (WGS) entry which is preliminary data.</text>
</comment>
<gene>
    <name evidence="2" type="ORF">HMPREF1979_01323</name>
</gene>
<reference evidence="2 3" key="1">
    <citation type="submission" date="2013-08" db="EMBL/GenBank/DDBJ databases">
        <authorList>
            <person name="Weinstock G."/>
            <person name="Sodergren E."/>
            <person name="Wylie T."/>
            <person name="Fulton L."/>
            <person name="Fulton R."/>
            <person name="Fronick C."/>
            <person name="O'Laughlin M."/>
            <person name="Godfrey J."/>
            <person name="Miner T."/>
            <person name="Herter B."/>
            <person name="Appelbaum E."/>
            <person name="Cordes M."/>
            <person name="Lek S."/>
            <person name="Wollam A."/>
            <person name="Pepin K.H."/>
            <person name="Palsikar V.B."/>
            <person name="Mitreva M."/>
            <person name="Wilson R.K."/>
        </authorList>
    </citation>
    <scope>NUCLEOTIDE SEQUENCE [LARGE SCALE GENOMIC DNA]</scope>
    <source>
        <strain evidence="2 3">F0542</strain>
    </source>
</reference>
<dbReference type="EMBL" id="AWSE01000064">
    <property type="protein sequence ID" value="ERH24365.1"/>
    <property type="molecule type" value="Genomic_DNA"/>
</dbReference>
<protein>
    <submittedName>
        <fullName evidence="2">Uncharacterized protein</fullName>
    </submittedName>
</protein>
<organism evidence="2 3">
    <name type="scientific">Actinomyces johnsonii F0542</name>
    <dbReference type="NCBI Taxonomy" id="1321818"/>
    <lineage>
        <taxon>Bacteria</taxon>
        <taxon>Bacillati</taxon>
        <taxon>Actinomycetota</taxon>
        <taxon>Actinomycetes</taxon>
        <taxon>Actinomycetales</taxon>
        <taxon>Actinomycetaceae</taxon>
        <taxon>Actinomyces</taxon>
    </lineage>
</organism>
<dbReference type="Proteomes" id="UP000016536">
    <property type="component" value="Unassembled WGS sequence"/>
</dbReference>
<evidence type="ECO:0000313" key="2">
    <source>
        <dbReference type="EMBL" id="ERH24365.1"/>
    </source>
</evidence>
<accession>U1Q9C4</accession>
<dbReference type="HOGENOM" id="CLU_1700480_0_0_11"/>
<dbReference type="AlphaFoldDB" id="U1Q9C4"/>
<evidence type="ECO:0000313" key="3">
    <source>
        <dbReference type="Proteomes" id="UP000016536"/>
    </source>
</evidence>
<sequence>MTDHAVQAPPSTTGARAFGGLTAPHHGRRTAGSGRSSSPTWTDPRTDTAFHFNNFVEKRINRSHPKNAVVPNCKNGRINRALTPLLDRSSPMKTVARISLVALLLAGFAAPASAAPTTAPAKQDNSPTFMGRAYNDWCLLFPPAPACSRSKFWS</sequence>
<evidence type="ECO:0000256" key="1">
    <source>
        <dbReference type="SAM" id="MobiDB-lite"/>
    </source>
</evidence>
<proteinExistence type="predicted"/>
<feature type="region of interest" description="Disordered" evidence="1">
    <location>
        <begin position="1"/>
        <end position="46"/>
    </location>
</feature>
<name>U1Q9C4_9ACTO</name>